<dbReference type="InterPro" id="IPR029060">
    <property type="entry name" value="PIN-like_dom_sf"/>
</dbReference>
<name>C7RSM6_ACCRE</name>
<dbReference type="Pfam" id="PF13470">
    <property type="entry name" value="PIN_3"/>
    <property type="match status" value="1"/>
</dbReference>
<evidence type="ECO:0000313" key="2">
    <source>
        <dbReference type="EMBL" id="ACV35928.1"/>
    </source>
</evidence>
<dbReference type="HOGENOM" id="CLU_116617_0_0_4"/>
<dbReference type="KEGG" id="app:CAP2UW1_2642"/>
<dbReference type="NCBIfam" id="TIGR00305">
    <property type="entry name" value="putative toxin-antitoxin system toxin component, PIN family"/>
    <property type="match status" value="1"/>
</dbReference>
<dbReference type="EMBL" id="CP001715">
    <property type="protein sequence ID" value="ACV35928.1"/>
    <property type="molecule type" value="Genomic_DNA"/>
</dbReference>
<dbReference type="CDD" id="cd09854">
    <property type="entry name" value="PIN_VapC-like"/>
    <property type="match status" value="1"/>
</dbReference>
<dbReference type="SUPFAM" id="SSF88723">
    <property type="entry name" value="PIN domain-like"/>
    <property type="match status" value="1"/>
</dbReference>
<dbReference type="PANTHER" id="PTHR34610:SF3">
    <property type="entry name" value="SSL7007 PROTEIN"/>
    <property type="match status" value="1"/>
</dbReference>
<protein>
    <submittedName>
        <fullName evidence="2">PilT protein domain protein</fullName>
    </submittedName>
</protein>
<dbReference type="STRING" id="522306.CAP2UW1_2642"/>
<evidence type="ECO:0000259" key="1">
    <source>
        <dbReference type="Pfam" id="PF13470"/>
    </source>
</evidence>
<dbReference type="InterPro" id="IPR002850">
    <property type="entry name" value="PIN_toxin-like"/>
</dbReference>
<reference evidence="2" key="2">
    <citation type="submission" date="2009-09" db="EMBL/GenBank/DDBJ databases">
        <title>Complete sequence of chromosome of Candidatus Accumulibacter phosphatis clade IIA str. UW-1.</title>
        <authorList>
            <consortium name="US DOE Joint Genome Institute"/>
            <person name="Martin H.G."/>
            <person name="Ivanova N."/>
            <person name="Kunin V."/>
            <person name="Warnecke F."/>
            <person name="Barry K."/>
            <person name="He S."/>
            <person name="Salamov A."/>
            <person name="Szeto E."/>
            <person name="Dalin E."/>
            <person name="Pangilinan J.L."/>
            <person name="Lapidus A."/>
            <person name="Lowry S."/>
            <person name="Kyrpides N.C."/>
            <person name="McMahon K.D."/>
            <person name="Hugenholtz P."/>
        </authorList>
    </citation>
    <scope>NUCLEOTIDE SEQUENCE [LARGE SCALE GENOMIC DNA]</scope>
    <source>
        <strain evidence="2">UW-1</strain>
    </source>
</reference>
<dbReference type="eggNOG" id="COG1569">
    <property type="taxonomic scope" value="Bacteria"/>
</dbReference>
<gene>
    <name evidence="2" type="ordered locus">CAP2UW1_2642</name>
</gene>
<dbReference type="OrthoDB" id="9802272at2"/>
<organism evidence="2">
    <name type="scientific">Accumulibacter regalis</name>
    <dbReference type="NCBI Taxonomy" id="522306"/>
    <lineage>
        <taxon>Bacteria</taxon>
        <taxon>Pseudomonadati</taxon>
        <taxon>Pseudomonadota</taxon>
        <taxon>Betaproteobacteria</taxon>
        <taxon>Candidatus Accumulibacter</taxon>
    </lineage>
</organism>
<dbReference type="AlphaFoldDB" id="C7RSM6"/>
<dbReference type="PANTHER" id="PTHR34610">
    <property type="entry name" value="SSL7007 PROTEIN"/>
    <property type="match status" value="1"/>
</dbReference>
<accession>C7RSM6</accession>
<dbReference type="InterPro" id="IPR002716">
    <property type="entry name" value="PIN_dom"/>
</dbReference>
<sequence length="143" mass="16129">MHAVLDTNIVIDLLHFADPRARTLREAIDRGELTCFTDQPCLAELERVAAYPQFALDDDAREELLANYRHFVGVCEADGPEDYALPRCRDPDDQKFLVLAVRCRAELLITRDRGLLTLARQRRRPLPYAIVTAEAAGSLIASH</sequence>
<reference evidence="2" key="1">
    <citation type="submission" date="2009-08" db="EMBL/GenBank/DDBJ databases">
        <authorList>
            <consortium name="US DOE Joint Genome Institute"/>
            <person name="Lucas S."/>
            <person name="Copeland A."/>
            <person name="Lapidus A."/>
            <person name="Glavina del Rio T."/>
            <person name="Dalin E."/>
            <person name="Tice H."/>
            <person name="Bruce D."/>
            <person name="Barry K."/>
            <person name="Pitluck S."/>
            <person name="Lowry S."/>
            <person name="Larimer F."/>
            <person name="Land M."/>
            <person name="Hauser L."/>
            <person name="Kyrpides N."/>
            <person name="Ivanova N."/>
            <person name="McMahon K.D."/>
            <person name="Hugenholtz P."/>
        </authorList>
    </citation>
    <scope>NUCLEOTIDE SEQUENCE</scope>
    <source>
        <strain evidence="2">UW-1</strain>
    </source>
</reference>
<proteinExistence type="predicted"/>
<feature type="domain" description="PIN" evidence="1">
    <location>
        <begin position="3"/>
        <end position="113"/>
    </location>
</feature>